<dbReference type="InterPro" id="IPR042099">
    <property type="entry name" value="ANL_N_sf"/>
</dbReference>
<dbReference type="InterPro" id="IPR000873">
    <property type="entry name" value="AMP-dep_synth/lig_dom"/>
</dbReference>
<gene>
    <name evidence="4" type="ORF">GOTRE_004_00010</name>
</gene>
<evidence type="ECO:0000313" key="4">
    <source>
        <dbReference type="EMBL" id="GAB41941.1"/>
    </source>
</evidence>
<dbReference type="Proteomes" id="UP000004881">
    <property type="component" value="Unassembled WGS sequence"/>
</dbReference>
<proteinExistence type="predicted"/>
<sequence>EGWSRGVGVGLGWSGRSVGSVVAERVGLSVGDVAVWVGERVVSYGEFGGLVGGVARELAGLGVGVDSAVGVVMSRSLELLVAVHAVVAVGGRYVPVEVDAPAERVGFMLSTAGVGVVVVRAGDVGGGDVFSGVEGVGGVRRLVVDCGEGVGFSGVGGAGLLGGVVSGVGEVPGGAGVYTLFTSGSTGRPKGVTVSQAAVVNRLGWMQSLFGLEQRDVVLWKTPVSFDVSVWELFWPLMVGASVVVAEPGGHRDPWYVASVVERFGVSVCHFVPSMLSVFVDALRDSGVGDSGVVGSGRRGVAGLGSLREVFCSGEALGVGAVEGLRGLVPSVRVVNLYGPTEAAVDVTSYVVAGGEVVVPIGRAVPNVSVWVLDSRLRPVPVGVVGELYLGGVQVARGYASRAGLTAERFVADPFGGVGVRLYRTGDRVRWSGVGELEYVGRVDFQVKLRGQRVELGEIETVLA</sequence>
<name>A0ABQ0H7S7_9ACTN</name>
<dbReference type="PANTHER" id="PTHR44845:SF7">
    <property type="entry name" value="PLIPASTATIN SYNTHASE SUBUNIT D"/>
    <property type="match status" value="1"/>
</dbReference>
<dbReference type="PANTHER" id="PTHR44845">
    <property type="entry name" value="CARRIER DOMAIN-CONTAINING PROTEIN"/>
    <property type="match status" value="1"/>
</dbReference>
<keyword evidence="2" id="KW-0597">Phosphoprotein</keyword>
<evidence type="ECO:0000256" key="2">
    <source>
        <dbReference type="ARBA" id="ARBA00022553"/>
    </source>
</evidence>
<keyword evidence="5" id="KW-1185">Reference proteome</keyword>
<feature type="domain" description="AMP-dependent synthetase/ligase" evidence="3">
    <location>
        <begin position="32"/>
        <end position="399"/>
    </location>
</feature>
<organism evidence="4 5">
    <name type="scientific">Gordonia terrae NBRC 100016</name>
    <dbReference type="NCBI Taxonomy" id="1089454"/>
    <lineage>
        <taxon>Bacteria</taxon>
        <taxon>Bacillati</taxon>
        <taxon>Actinomycetota</taxon>
        <taxon>Actinomycetes</taxon>
        <taxon>Mycobacteriales</taxon>
        <taxon>Gordoniaceae</taxon>
        <taxon>Gordonia</taxon>
    </lineage>
</organism>
<protein>
    <submittedName>
        <fullName evidence="4">Non-ribosomal peptide synthetase</fullName>
    </submittedName>
</protein>
<feature type="non-terminal residue" evidence="4">
    <location>
        <position position="464"/>
    </location>
</feature>
<dbReference type="Pfam" id="PF00501">
    <property type="entry name" value="AMP-binding"/>
    <property type="match status" value="1"/>
</dbReference>
<dbReference type="SUPFAM" id="SSF56801">
    <property type="entry name" value="Acetyl-CoA synthetase-like"/>
    <property type="match status" value="1"/>
</dbReference>
<dbReference type="Gene3D" id="3.30.300.30">
    <property type="match status" value="1"/>
</dbReference>
<evidence type="ECO:0000313" key="5">
    <source>
        <dbReference type="Proteomes" id="UP000004881"/>
    </source>
</evidence>
<dbReference type="Gene3D" id="3.40.50.12780">
    <property type="entry name" value="N-terminal domain of ligase-like"/>
    <property type="match status" value="1"/>
</dbReference>
<evidence type="ECO:0000256" key="1">
    <source>
        <dbReference type="ARBA" id="ARBA00022450"/>
    </source>
</evidence>
<comment type="caution">
    <text evidence="4">The sequence shown here is derived from an EMBL/GenBank/DDBJ whole genome shotgun (WGS) entry which is preliminary data.</text>
</comment>
<feature type="non-terminal residue" evidence="4">
    <location>
        <position position="1"/>
    </location>
</feature>
<dbReference type="Gene3D" id="3.40.50.980">
    <property type="match status" value="1"/>
</dbReference>
<accession>A0ABQ0H7S7</accession>
<evidence type="ECO:0000259" key="3">
    <source>
        <dbReference type="Pfam" id="PF00501"/>
    </source>
</evidence>
<dbReference type="EMBL" id="BAFD01000004">
    <property type="protein sequence ID" value="GAB41941.1"/>
    <property type="molecule type" value="Genomic_DNA"/>
</dbReference>
<keyword evidence="1" id="KW-0596">Phosphopantetheine</keyword>
<dbReference type="InterPro" id="IPR045851">
    <property type="entry name" value="AMP-bd_C_sf"/>
</dbReference>
<reference evidence="4 5" key="1">
    <citation type="submission" date="2012-02" db="EMBL/GenBank/DDBJ databases">
        <title>Whole genome shotgun sequence of Gordonia terrae NBRC 100016.</title>
        <authorList>
            <person name="Takarada H."/>
            <person name="Hosoyama A."/>
            <person name="Tsuchikane K."/>
            <person name="Katsumata H."/>
            <person name="Yamazaki S."/>
            <person name="Fujita N."/>
        </authorList>
    </citation>
    <scope>NUCLEOTIDE SEQUENCE [LARGE SCALE GENOMIC DNA]</scope>
    <source>
        <strain evidence="4 5">NBRC 100016</strain>
    </source>
</reference>